<evidence type="ECO:0000313" key="6">
    <source>
        <dbReference type="EMBL" id="VDO58683.1"/>
    </source>
</evidence>
<protein>
    <submittedName>
        <fullName evidence="8">Transthyretin-like family protein</fullName>
    </submittedName>
</protein>
<keyword evidence="4 5" id="KW-0732">Signal</keyword>
<dbReference type="Proteomes" id="UP000268014">
    <property type="component" value="Unassembled WGS sequence"/>
</dbReference>
<dbReference type="OrthoDB" id="5777086at2759"/>
<dbReference type="WBParaSite" id="HPLM_0001606201-mRNA-1">
    <property type="protein sequence ID" value="HPLM_0001606201-mRNA-1"/>
    <property type="gene ID" value="HPLM_0001606201"/>
</dbReference>
<accession>A0A0N4WWD7</accession>
<sequence>MSRLLCSLMLLPLLCLAVREQSIAVKGRLLCGERPAANGGTVETTPIDPILKIYHDCNDVTGFLAVPKPGSRKVKFSLPDKYITDGMVPRKTMDIGSVNLEIEFMAEGREYIDVSCVCEAVRDQSIAVKGRLLCGSGPAKNVRVKLIDTDTGRPDDMLDQGYTDTNGDFSLSGGTAETTDIDPILRIYHDCNDVTGIANVPKPGSRKVTFRLPGKYITYAKQPKTTMDVGAINLELQFLDEGREYIGGLRKLRFGLPDQYITAGLNAEKTIDVGVINLELGYKEETRIELEDEYDPDESTLVE</sequence>
<dbReference type="InterPro" id="IPR038479">
    <property type="entry name" value="Transthyretin-like_sf"/>
</dbReference>
<feature type="signal peptide" evidence="5">
    <location>
        <begin position="1"/>
        <end position="17"/>
    </location>
</feature>
<evidence type="ECO:0000313" key="7">
    <source>
        <dbReference type="Proteomes" id="UP000268014"/>
    </source>
</evidence>
<evidence type="ECO:0000313" key="8">
    <source>
        <dbReference type="WBParaSite" id="HPLM_0001606201-mRNA-1"/>
    </source>
</evidence>
<evidence type="ECO:0000256" key="5">
    <source>
        <dbReference type="SAM" id="SignalP"/>
    </source>
</evidence>
<keyword evidence="3" id="KW-0964">Secreted</keyword>
<feature type="chain" id="PRO_5043124045" evidence="5">
    <location>
        <begin position="18"/>
        <end position="303"/>
    </location>
</feature>
<dbReference type="GO" id="GO:0009986">
    <property type="term" value="C:cell surface"/>
    <property type="evidence" value="ECO:0007669"/>
    <property type="project" value="InterPro"/>
</dbReference>
<gene>
    <name evidence="6" type="ORF">HPLM_LOCUS16054</name>
</gene>
<name>A0A0N4WWD7_HAEPC</name>
<dbReference type="STRING" id="6290.A0A0N4WWD7"/>
<dbReference type="EMBL" id="UZAF01019250">
    <property type="protein sequence ID" value="VDO58683.1"/>
    <property type="molecule type" value="Genomic_DNA"/>
</dbReference>
<comment type="subcellular location">
    <subcellularLocation>
        <location evidence="1">Secreted</location>
    </subcellularLocation>
</comment>
<reference evidence="8" key="1">
    <citation type="submission" date="2017-02" db="UniProtKB">
        <authorList>
            <consortium name="WormBaseParasite"/>
        </authorList>
    </citation>
    <scope>IDENTIFICATION</scope>
</reference>
<proteinExistence type="inferred from homology"/>
<evidence type="ECO:0000256" key="3">
    <source>
        <dbReference type="ARBA" id="ARBA00022525"/>
    </source>
</evidence>
<organism evidence="8">
    <name type="scientific">Haemonchus placei</name>
    <name type="common">Barber's pole worm</name>
    <dbReference type="NCBI Taxonomy" id="6290"/>
    <lineage>
        <taxon>Eukaryota</taxon>
        <taxon>Metazoa</taxon>
        <taxon>Ecdysozoa</taxon>
        <taxon>Nematoda</taxon>
        <taxon>Chromadorea</taxon>
        <taxon>Rhabditida</taxon>
        <taxon>Rhabditina</taxon>
        <taxon>Rhabditomorpha</taxon>
        <taxon>Strongyloidea</taxon>
        <taxon>Trichostrongylidae</taxon>
        <taxon>Haemonchus</taxon>
    </lineage>
</organism>
<comment type="similarity">
    <text evidence="2">Belongs to the nematode transthyretin-like family.</text>
</comment>
<dbReference type="AlphaFoldDB" id="A0A0N4WWD7"/>
<dbReference type="InterPro" id="IPR001534">
    <property type="entry name" value="Transthyretin-like"/>
</dbReference>
<evidence type="ECO:0000256" key="1">
    <source>
        <dbReference type="ARBA" id="ARBA00004613"/>
    </source>
</evidence>
<dbReference type="OMA" id="EYPAVRT"/>
<dbReference type="Pfam" id="PF01060">
    <property type="entry name" value="TTR-52"/>
    <property type="match status" value="1"/>
</dbReference>
<evidence type="ECO:0000256" key="4">
    <source>
        <dbReference type="ARBA" id="ARBA00022729"/>
    </source>
</evidence>
<evidence type="ECO:0000256" key="2">
    <source>
        <dbReference type="ARBA" id="ARBA00010112"/>
    </source>
</evidence>
<dbReference type="Gene3D" id="2.60.40.3330">
    <property type="match status" value="2"/>
</dbReference>
<dbReference type="GO" id="GO:0005576">
    <property type="term" value="C:extracellular region"/>
    <property type="evidence" value="ECO:0007669"/>
    <property type="project" value="UniProtKB-SubCell"/>
</dbReference>
<dbReference type="PANTHER" id="PTHR21700:SF118">
    <property type="entry name" value="TRANSTHYRETIN-LIKE FAMILY PROTEIN"/>
    <property type="match status" value="1"/>
</dbReference>
<keyword evidence="7" id="KW-1185">Reference proteome</keyword>
<dbReference type="PANTHER" id="PTHR21700">
    <property type="entry name" value="TRANSTHYRETIN-LIKE FAMILY PROTEIN-RELATED"/>
    <property type="match status" value="1"/>
</dbReference>
<reference evidence="6 7" key="2">
    <citation type="submission" date="2018-11" db="EMBL/GenBank/DDBJ databases">
        <authorList>
            <consortium name="Pathogen Informatics"/>
        </authorList>
    </citation>
    <scope>NUCLEOTIDE SEQUENCE [LARGE SCALE GENOMIC DNA]</scope>
    <source>
        <strain evidence="6 7">MHpl1</strain>
    </source>
</reference>